<keyword evidence="3" id="KW-1185">Reference proteome</keyword>
<feature type="region of interest" description="Disordered" evidence="1">
    <location>
        <begin position="1"/>
        <end position="37"/>
    </location>
</feature>
<dbReference type="AlphaFoldDB" id="A0AAV8Z4E6"/>
<evidence type="ECO:0000313" key="3">
    <source>
        <dbReference type="Proteomes" id="UP001162162"/>
    </source>
</evidence>
<dbReference type="EMBL" id="JAPWTK010000019">
    <property type="protein sequence ID" value="KAJ8958170.1"/>
    <property type="molecule type" value="Genomic_DNA"/>
</dbReference>
<comment type="caution">
    <text evidence="2">The sequence shown here is derived from an EMBL/GenBank/DDBJ whole genome shotgun (WGS) entry which is preliminary data.</text>
</comment>
<reference evidence="2" key="1">
    <citation type="journal article" date="2023" name="Insect Mol. Biol.">
        <title>Genome sequencing provides insights into the evolution of gene families encoding plant cell wall-degrading enzymes in longhorned beetles.</title>
        <authorList>
            <person name="Shin N.R."/>
            <person name="Okamura Y."/>
            <person name="Kirsch R."/>
            <person name="Pauchet Y."/>
        </authorList>
    </citation>
    <scope>NUCLEOTIDE SEQUENCE</scope>
    <source>
        <strain evidence="2">AMC_N1</strain>
    </source>
</reference>
<name>A0AAV8Z4E6_9CUCU</name>
<organism evidence="2 3">
    <name type="scientific">Aromia moschata</name>
    <dbReference type="NCBI Taxonomy" id="1265417"/>
    <lineage>
        <taxon>Eukaryota</taxon>
        <taxon>Metazoa</taxon>
        <taxon>Ecdysozoa</taxon>
        <taxon>Arthropoda</taxon>
        <taxon>Hexapoda</taxon>
        <taxon>Insecta</taxon>
        <taxon>Pterygota</taxon>
        <taxon>Neoptera</taxon>
        <taxon>Endopterygota</taxon>
        <taxon>Coleoptera</taxon>
        <taxon>Polyphaga</taxon>
        <taxon>Cucujiformia</taxon>
        <taxon>Chrysomeloidea</taxon>
        <taxon>Cerambycidae</taxon>
        <taxon>Cerambycinae</taxon>
        <taxon>Callichromatini</taxon>
        <taxon>Aromia</taxon>
    </lineage>
</organism>
<gene>
    <name evidence="2" type="ORF">NQ318_006109</name>
</gene>
<accession>A0AAV8Z4E6</accession>
<dbReference type="Proteomes" id="UP001162162">
    <property type="component" value="Unassembled WGS sequence"/>
</dbReference>
<feature type="compositionally biased region" description="Basic and acidic residues" evidence="1">
    <location>
        <begin position="19"/>
        <end position="35"/>
    </location>
</feature>
<evidence type="ECO:0000256" key="1">
    <source>
        <dbReference type="SAM" id="MobiDB-lite"/>
    </source>
</evidence>
<evidence type="ECO:0000313" key="2">
    <source>
        <dbReference type="EMBL" id="KAJ8958170.1"/>
    </source>
</evidence>
<proteinExistence type="predicted"/>
<feature type="compositionally biased region" description="Basic residues" evidence="1">
    <location>
        <begin position="1"/>
        <end position="18"/>
    </location>
</feature>
<protein>
    <submittedName>
        <fullName evidence="2">Uncharacterized protein</fullName>
    </submittedName>
</protein>
<sequence length="114" mass="13382">MRLRPRMKTKNRVLRKQPKQQEKQEKPKAKVTEKKKSAKNQATLMSFFKKLLFSTLKWLSKKARRYRFTKSHGEIHRGLLAIFGNPISIPQALSIVNEFQSRLLGRAFFRPGIS</sequence>